<dbReference type="GO" id="GO:0000293">
    <property type="term" value="F:ferric-chelate reductase activity"/>
    <property type="evidence" value="ECO:0007669"/>
    <property type="project" value="UniProtKB-ARBA"/>
</dbReference>
<dbReference type="InterPro" id="IPR013112">
    <property type="entry name" value="FAD-bd_8"/>
</dbReference>
<keyword evidence="5" id="KW-0249">Electron transport</keyword>
<keyword evidence="7" id="KW-0560">Oxidoreductase</keyword>
<evidence type="ECO:0000313" key="13">
    <source>
        <dbReference type="EMBL" id="PMD29364.1"/>
    </source>
</evidence>
<dbReference type="InterPro" id="IPR013121">
    <property type="entry name" value="Fe_red_NAD-bd_6"/>
</dbReference>
<dbReference type="CDD" id="cd06186">
    <property type="entry name" value="NOX_Duox_like_FAD_NADP"/>
    <property type="match status" value="1"/>
</dbReference>
<evidence type="ECO:0000256" key="2">
    <source>
        <dbReference type="ARBA" id="ARBA00006278"/>
    </source>
</evidence>
<dbReference type="GO" id="GO:0005886">
    <property type="term" value="C:plasma membrane"/>
    <property type="evidence" value="ECO:0007669"/>
    <property type="project" value="TreeGrafter"/>
</dbReference>
<dbReference type="Pfam" id="PF08030">
    <property type="entry name" value="NAD_binding_6"/>
    <property type="match status" value="1"/>
</dbReference>
<evidence type="ECO:0000256" key="11">
    <source>
        <dbReference type="SAM" id="Phobius"/>
    </source>
</evidence>
<evidence type="ECO:0000259" key="12">
    <source>
        <dbReference type="PROSITE" id="PS51384"/>
    </source>
</evidence>
<dbReference type="Pfam" id="PF01794">
    <property type="entry name" value="Ferric_reduct"/>
    <property type="match status" value="1"/>
</dbReference>
<dbReference type="InterPro" id="IPR051410">
    <property type="entry name" value="Ferric/Cupric_Reductase"/>
</dbReference>
<dbReference type="GO" id="GO:0015677">
    <property type="term" value="P:copper ion import"/>
    <property type="evidence" value="ECO:0007669"/>
    <property type="project" value="TreeGrafter"/>
</dbReference>
<feature type="domain" description="FAD-binding FR-type" evidence="12">
    <location>
        <begin position="257"/>
        <end position="435"/>
    </location>
</feature>
<organism evidence="13 14">
    <name type="scientific">Hyaloscypha variabilis (strain UAMH 11265 / GT02V1 / F)</name>
    <name type="common">Meliniomyces variabilis</name>
    <dbReference type="NCBI Taxonomy" id="1149755"/>
    <lineage>
        <taxon>Eukaryota</taxon>
        <taxon>Fungi</taxon>
        <taxon>Dikarya</taxon>
        <taxon>Ascomycota</taxon>
        <taxon>Pezizomycotina</taxon>
        <taxon>Leotiomycetes</taxon>
        <taxon>Helotiales</taxon>
        <taxon>Hyaloscyphaceae</taxon>
        <taxon>Hyaloscypha</taxon>
        <taxon>Hyaloscypha variabilis</taxon>
    </lineage>
</organism>
<dbReference type="SUPFAM" id="SSF52343">
    <property type="entry name" value="Ferredoxin reductase-like, C-terminal NADP-linked domain"/>
    <property type="match status" value="1"/>
</dbReference>
<protein>
    <submittedName>
        <fullName evidence="13">Ferric reductase-like protein like transmembrane component</fullName>
    </submittedName>
</protein>
<dbReference type="InterPro" id="IPR039261">
    <property type="entry name" value="FNR_nucleotide-bd"/>
</dbReference>
<name>A0A2J6QSW8_HYAVF</name>
<evidence type="ECO:0000256" key="4">
    <source>
        <dbReference type="ARBA" id="ARBA00022692"/>
    </source>
</evidence>
<sequence length="667" mass="72943">MSMGGGGSTLTPLNDSGVDFSNFTQAYDFQQEILDDTILQVIANTYARYFWYGIVVVIGLATLANIGRIVHLKLRIRAAAANRARPAAAHTRLSQFVGGLIAVCREASYPQFSPLSTYSWLKVPPFGILILLLTYLAFLLALEFDDNDIPGAQHYTSLGVRASWLAVAQIPLLLLLAGKANLIGALVGVSYERLNVLHRWVARGMLLLITLHFGYQSYGWNQYGLMQLEWATDTCPPTGIAAYALLLWLNLSTLAPIRNRFYEIFVVQHILSFVAFVYLVMAHIPSTALYARTWVYVGIGIYFLDRLIRTLCYAYHNIRPANATLEALDGGVTKIRVQSKQVKSWAPGSHVFLAIPRLGFGQSHPATIASIPSSHDGDLVFILMGRKGFTQNINKTASRRDSSYSKKEAAGSVSSSSEQAYIALIGGPYGASHSDPAAFDTVLLISGSTGITFTLSNLLSLAHRARASKLPLRRVDFVWVVKQVCWTTWVTEELATAVRDLKEKGIDVNVIIHVTCDDNFTRLEGSHGKGCSCDLSLGPCCCDADIQAAPSFEKLQDSSDEITDLKNESKVETSEKVAVTVISKSSTENLRVKSLPFATFVSGRPDLLEIVYNLAEQAEGEMAVLACGPLGLSTGIRNTVARVSDDRAVHKGTGAEGIYLHVESFCW</sequence>
<evidence type="ECO:0000256" key="6">
    <source>
        <dbReference type="ARBA" id="ARBA00022989"/>
    </source>
</evidence>
<gene>
    <name evidence="13" type="ORF">L207DRAFT_445666</name>
</gene>
<dbReference type="PANTHER" id="PTHR32361:SF9">
    <property type="entry name" value="FERRIC REDUCTASE TRANSMEMBRANE COMPONENT 3-RELATED"/>
    <property type="match status" value="1"/>
</dbReference>
<reference evidence="13 14" key="1">
    <citation type="submission" date="2016-04" db="EMBL/GenBank/DDBJ databases">
        <title>A degradative enzymes factory behind the ericoid mycorrhizal symbiosis.</title>
        <authorList>
            <consortium name="DOE Joint Genome Institute"/>
            <person name="Martino E."/>
            <person name="Morin E."/>
            <person name="Grelet G."/>
            <person name="Kuo A."/>
            <person name="Kohler A."/>
            <person name="Daghino S."/>
            <person name="Barry K."/>
            <person name="Choi C."/>
            <person name="Cichocki N."/>
            <person name="Clum A."/>
            <person name="Copeland A."/>
            <person name="Hainaut M."/>
            <person name="Haridas S."/>
            <person name="Labutti K."/>
            <person name="Lindquist E."/>
            <person name="Lipzen A."/>
            <person name="Khouja H.-R."/>
            <person name="Murat C."/>
            <person name="Ohm R."/>
            <person name="Olson A."/>
            <person name="Spatafora J."/>
            <person name="Veneault-Fourrey C."/>
            <person name="Henrissat B."/>
            <person name="Grigoriev I."/>
            <person name="Martin F."/>
            <person name="Perotto S."/>
        </authorList>
    </citation>
    <scope>NUCLEOTIDE SEQUENCE [LARGE SCALE GENOMIC DNA]</scope>
    <source>
        <strain evidence="13 14">F</strain>
    </source>
</reference>
<dbReference type="OrthoDB" id="3944240at2759"/>
<evidence type="ECO:0000256" key="1">
    <source>
        <dbReference type="ARBA" id="ARBA00004141"/>
    </source>
</evidence>
<dbReference type="GO" id="GO:0006826">
    <property type="term" value="P:iron ion transport"/>
    <property type="evidence" value="ECO:0007669"/>
    <property type="project" value="TreeGrafter"/>
</dbReference>
<dbReference type="PANTHER" id="PTHR32361">
    <property type="entry name" value="FERRIC/CUPRIC REDUCTASE TRANSMEMBRANE COMPONENT"/>
    <property type="match status" value="1"/>
</dbReference>
<feature type="transmembrane region" description="Helical" evidence="11">
    <location>
        <begin position="162"/>
        <end position="188"/>
    </location>
</feature>
<keyword evidence="9 11" id="KW-0472">Membrane</keyword>
<dbReference type="Gene3D" id="3.40.50.80">
    <property type="entry name" value="Nucleotide-binding domain of ferredoxin-NADP reductase (FNR) module"/>
    <property type="match status" value="1"/>
</dbReference>
<evidence type="ECO:0000256" key="10">
    <source>
        <dbReference type="ARBA" id="ARBA00023180"/>
    </source>
</evidence>
<dbReference type="InterPro" id="IPR013130">
    <property type="entry name" value="Fe3_Rdtase_TM_dom"/>
</dbReference>
<keyword evidence="14" id="KW-1185">Reference proteome</keyword>
<keyword evidence="8" id="KW-0406">Ion transport</keyword>
<keyword evidence="6 11" id="KW-1133">Transmembrane helix</keyword>
<accession>A0A2J6QSW8</accession>
<evidence type="ECO:0000256" key="9">
    <source>
        <dbReference type="ARBA" id="ARBA00023136"/>
    </source>
</evidence>
<feature type="transmembrane region" description="Helical" evidence="11">
    <location>
        <begin position="261"/>
        <end position="281"/>
    </location>
</feature>
<comment type="subcellular location">
    <subcellularLocation>
        <location evidence="1">Membrane</location>
        <topology evidence="1">Multi-pass membrane protein</topology>
    </subcellularLocation>
</comment>
<proteinExistence type="inferred from homology"/>
<comment type="similarity">
    <text evidence="2">Belongs to the ferric reductase (FRE) family.</text>
</comment>
<dbReference type="AlphaFoldDB" id="A0A2J6QSW8"/>
<dbReference type="STRING" id="1149755.A0A2J6QSW8"/>
<evidence type="ECO:0000256" key="5">
    <source>
        <dbReference type="ARBA" id="ARBA00022982"/>
    </source>
</evidence>
<feature type="transmembrane region" description="Helical" evidence="11">
    <location>
        <begin position="49"/>
        <end position="67"/>
    </location>
</feature>
<dbReference type="GO" id="GO:0006879">
    <property type="term" value="P:intracellular iron ion homeostasis"/>
    <property type="evidence" value="ECO:0007669"/>
    <property type="project" value="TreeGrafter"/>
</dbReference>
<evidence type="ECO:0000256" key="8">
    <source>
        <dbReference type="ARBA" id="ARBA00023065"/>
    </source>
</evidence>
<feature type="transmembrane region" description="Helical" evidence="11">
    <location>
        <begin position="123"/>
        <end position="142"/>
    </location>
</feature>
<feature type="transmembrane region" description="Helical" evidence="11">
    <location>
        <begin position="230"/>
        <end position="249"/>
    </location>
</feature>
<feature type="transmembrane region" description="Helical" evidence="11">
    <location>
        <begin position="200"/>
        <end position="218"/>
    </location>
</feature>
<dbReference type="EMBL" id="KZ613975">
    <property type="protein sequence ID" value="PMD29364.1"/>
    <property type="molecule type" value="Genomic_DNA"/>
</dbReference>
<keyword evidence="10" id="KW-0325">Glycoprotein</keyword>
<keyword evidence="3" id="KW-0813">Transport</keyword>
<evidence type="ECO:0000313" key="14">
    <source>
        <dbReference type="Proteomes" id="UP000235786"/>
    </source>
</evidence>
<evidence type="ECO:0000256" key="3">
    <source>
        <dbReference type="ARBA" id="ARBA00022448"/>
    </source>
</evidence>
<dbReference type="SFLD" id="SFLDG01168">
    <property type="entry name" value="Ferric_reductase_subgroup_(FRE"/>
    <property type="match status" value="1"/>
</dbReference>
<evidence type="ECO:0000256" key="7">
    <source>
        <dbReference type="ARBA" id="ARBA00023002"/>
    </source>
</evidence>
<keyword evidence="4 11" id="KW-0812">Transmembrane</keyword>
<dbReference type="SFLD" id="SFLDS00052">
    <property type="entry name" value="Ferric_Reductase_Domain"/>
    <property type="match status" value="1"/>
</dbReference>
<dbReference type="Pfam" id="PF08022">
    <property type="entry name" value="FAD_binding_8"/>
    <property type="match status" value="1"/>
</dbReference>
<dbReference type="PROSITE" id="PS51384">
    <property type="entry name" value="FAD_FR"/>
    <property type="match status" value="1"/>
</dbReference>
<dbReference type="InterPro" id="IPR017927">
    <property type="entry name" value="FAD-bd_FR_type"/>
</dbReference>
<dbReference type="Proteomes" id="UP000235786">
    <property type="component" value="Unassembled WGS sequence"/>
</dbReference>